<dbReference type="Proteomes" id="UP000004079">
    <property type="component" value="Unassembled WGS sequence"/>
</dbReference>
<name>D1QNZ3_9BACT</name>
<gene>
    <name evidence="1" type="ORF">HMPREF0971_00662</name>
</gene>
<dbReference type="STRING" id="649760.HMPREF0971_00662"/>
<protein>
    <submittedName>
        <fullName evidence="1">Uncharacterized protein</fullName>
    </submittedName>
</protein>
<dbReference type="HOGENOM" id="CLU_3314745_0_0_10"/>
<sequence length="39" mass="4657">MKTAFVFLFHGFSTPSFQTIKLYIPQRYSLPFIMENRAE</sequence>
<dbReference type="AlphaFoldDB" id="D1QNZ3"/>
<evidence type="ECO:0000313" key="2">
    <source>
        <dbReference type="Proteomes" id="UP000004079"/>
    </source>
</evidence>
<dbReference type="EMBL" id="ACUZ02000006">
    <property type="protein sequence ID" value="EFB32963.1"/>
    <property type="molecule type" value="Genomic_DNA"/>
</dbReference>
<organism evidence="1 2">
    <name type="scientific">Segatella oris F0302</name>
    <dbReference type="NCBI Taxonomy" id="649760"/>
    <lineage>
        <taxon>Bacteria</taxon>
        <taxon>Pseudomonadati</taxon>
        <taxon>Bacteroidota</taxon>
        <taxon>Bacteroidia</taxon>
        <taxon>Bacteroidales</taxon>
        <taxon>Prevotellaceae</taxon>
        <taxon>Segatella</taxon>
    </lineage>
</organism>
<comment type="caution">
    <text evidence="1">The sequence shown here is derived from an EMBL/GenBank/DDBJ whole genome shotgun (WGS) entry which is preliminary data.</text>
</comment>
<accession>D1QNZ3</accession>
<proteinExistence type="predicted"/>
<evidence type="ECO:0000313" key="1">
    <source>
        <dbReference type="EMBL" id="EFB32963.1"/>
    </source>
</evidence>
<reference evidence="1 2" key="1">
    <citation type="submission" date="2009-11" db="EMBL/GenBank/DDBJ databases">
        <authorList>
            <person name="Weinstock G."/>
            <person name="Sodergren E."/>
            <person name="Clifton S."/>
            <person name="Fulton L."/>
            <person name="Fulton B."/>
            <person name="Courtney L."/>
            <person name="Fronick C."/>
            <person name="Harrison M."/>
            <person name="Strong C."/>
            <person name="Farmer C."/>
            <person name="Delahaunty K."/>
            <person name="Markovic C."/>
            <person name="Hall O."/>
            <person name="Minx P."/>
            <person name="Tomlinson C."/>
            <person name="Mitreva M."/>
            <person name="Nelson J."/>
            <person name="Hou S."/>
            <person name="Wollam A."/>
            <person name="Pepin K.H."/>
            <person name="Johnson M."/>
            <person name="Bhonagiri V."/>
            <person name="Nash W.E."/>
            <person name="Warren W."/>
            <person name="Chinwalla A."/>
            <person name="Mardis E.R."/>
            <person name="Wilson R.K."/>
        </authorList>
    </citation>
    <scope>NUCLEOTIDE SEQUENCE [LARGE SCALE GENOMIC DNA]</scope>
    <source>
        <strain evidence="1 2">F0302</strain>
    </source>
</reference>